<evidence type="ECO:0000313" key="7">
    <source>
        <dbReference type="Proteomes" id="UP000245507"/>
    </source>
</evidence>
<dbReference type="GO" id="GO:0043138">
    <property type="term" value="F:3'-5' DNA helicase activity"/>
    <property type="evidence" value="ECO:0007669"/>
    <property type="project" value="TreeGrafter"/>
</dbReference>
<dbReference type="EMBL" id="QGDD01000001">
    <property type="protein sequence ID" value="PWN04341.1"/>
    <property type="molecule type" value="Genomic_DNA"/>
</dbReference>
<sequence>MPDELSDALRADAEGFIATLPASVTMPAGAGKTHLLAATARVLADAGAKVLVLTHTHAGLHAIRGRLKRFGVSTAQCQVSTITSFAIAMARPYPTLGGVRVPATPDMDDATLYVAGATAVATSEHIRKVLAASYTHVLVDEYQDCSEGQHAFVLSIKAAVSQVGVLGDPLQAIFGFKEQLPDWEREVLTEFPDHLIDPQPRRWDDHNQALGAWLHGTVRKAMHPRSLKFAGVKFPDGVTFRNTVGDYPAIFSEARRDRPKSESVLIITARASSARTLAGRLGGSFKMMEEVAGNFMVKALEALVAAEPDAYALWLFDLMKACACGHAGLDKNTVRKRYVENRSSAGLTRAGFEPALAAFDRLVAEPTLANLVLGMDQLLTSRGLALHSSEAWLDIQAAIRGAVAAGDDKSVLLDELAKARENVRHTGRRNRNRVISRTLLVKGLEFDHVVIADIADHTEVHDLYVALTRARKTITILGTKDEIELKPSPNGPKK</sequence>
<dbReference type="SUPFAM" id="SSF52540">
    <property type="entry name" value="P-loop containing nucleoside triphosphate hydrolases"/>
    <property type="match status" value="1"/>
</dbReference>
<dbReference type="Gene3D" id="3.40.50.300">
    <property type="entry name" value="P-loop containing nucleotide triphosphate hydrolases"/>
    <property type="match status" value="2"/>
</dbReference>
<evidence type="ECO:0000256" key="1">
    <source>
        <dbReference type="ARBA" id="ARBA00022741"/>
    </source>
</evidence>
<name>A0A316TL35_9ACTN</name>
<dbReference type="InterPro" id="IPR027417">
    <property type="entry name" value="P-loop_NTPase"/>
</dbReference>
<evidence type="ECO:0000256" key="3">
    <source>
        <dbReference type="ARBA" id="ARBA00022806"/>
    </source>
</evidence>
<keyword evidence="1" id="KW-0547">Nucleotide-binding</keyword>
<dbReference type="PANTHER" id="PTHR11070:SF2">
    <property type="entry name" value="ATP-DEPENDENT DNA HELICASE SRS2"/>
    <property type="match status" value="1"/>
</dbReference>
<evidence type="ECO:0000313" key="6">
    <source>
        <dbReference type="EMBL" id="PWN04341.1"/>
    </source>
</evidence>
<dbReference type="PANTHER" id="PTHR11070">
    <property type="entry name" value="UVRD / RECB / PCRA DNA HELICASE FAMILY MEMBER"/>
    <property type="match status" value="1"/>
</dbReference>
<keyword evidence="7" id="KW-1185">Reference proteome</keyword>
<dbReference type="GO" id="GO:0016787">
    <property type="term" value="F:hydrolase activity"/>
    <property type="evidence" value="ECO:0007669"/>
    <property type="project" value="UniProtKB-KW"/>
</dbReference>
<dbReference type="OrthoDB" id="3196263at2"/>
<dbReference type="GO" id="GO:0000725">
    <property type="term" value="P:recombinational repair"/>
    <property type="evidence" value="ECO:0007669"/>
    <property type="project" value="TreeGrafter"/>
</dbReference>
<keyword evidence="2" id="KW-0378">Hydrolase</keyword>
<keyword evidence="3" id="KW-0347">Helicase</keyword>
<feature type="domain" description="UvrD-like helicase ATP-binding" evidence="5">
    <location>
        <begin position="112"/>
        <end position="178"/>
    </location>
</feature>
<dbReference type="Proteomes" id="UP000245507">
    <property type="component" value="Unassembled WGS sequence"/>
</dbReference>
<keyword evidence="4" id="KW-0067">ATP-binding</keyword>
<protein>
    <recommendedName>
        <fullName evidence="5">UvrD-like helicase ATP-binding domain-containing protein</fullName>
    </recommendedName>
</protein>
<reference evidence="6 7" key="1">
    <citation type="submission" date="2018-05" db="EMBL/GenBank/DDBJ databases">
        <title>Nocardioides silvaticus genome.</title>
        <authorList>
            <person name="Li C."/>
            <person name="Wang G."/>
        </authorList>
    </citation>
    <scope>NUCLEOTIDE SEQUENCE [LARGE SCALE GENOMIC DNA]</scope>
    <source>
        <strain evidence="6 7">CCTCC AB 2018079</strain>
    </source>
</reference>
<evidence type="ECO:0000256" key="2">
    <source>
        <dbReference type="ARBA" id="ARBA00022801"/>
    </source>
</evidence>
<gene>
    <name evidence="6" type="ORF">DJ010_01475</name>
</gene>
<dbReference type="InterPro" id="IPR014016">
    <property type="entry name" value="UvrD-like_ATP-bd"/>
</dbReference>
<evidence type="ECO:0000256" key="4">
    <source>
        <dbReference type="ARBA" id="ARBA00022840"/>
    </source>
</evidence>
<accession>A0A316TL35</accession>
<dbReference type="GO" id="GO:0003677">
    <property type="term" value="F:DNA binding"/>
    <property type="evidence" value="ECO:0007669"/>
    <property type="project" value="InterPro"/>
</dbReference>
<comment type="caution">
    <text evidence="6">The sequence shown here is derived from an EMBL/GenBank/DDBJ whole genome shotgun (WGS) entry which is preliminary data.</text>
</comment>
<dbReference type="InterPro" id="IPR000212">
    <property type="entry name" value="DNA_helicase_UvrD/REP"/>
</dbReference>
<dbReference type="RefSeq" id="WP_109691844.1">
    <property type="nucleotide sequence ID" value="NZ_QGDD01000001.1"/>
</dbReference>
<dbReference type="GO" id="GO:0005524">
    <property type="term" value="F:ATP binding"/>
    <property type="evidence" value="ECO:0007669"/>
    <property type="project" value="UniProtKB-KW"/>
</dbReference>
<organism evidence="6 7">
    <name type="scientific">Nocardioides silvaticus</name>
    <dbReference type="NCBI Taxonomy" id="2201891"/>
    <lineage>
        <taxon>Bacteria</taxon>
        <taxon>Bacillati</taxon>
        <taxon>Actinomycetota</taxon>
        <taxon>Actinomycetes</taxon>
        <taxon>Propionibacteriales</taxon>
        <taxon>Nocardioidaceae</taxon>
        <taxon>Nocardioides</taxon>
    </lineage>
</organism>
<proteinExistence type="predicted"/>
<dbReference type="Pfam" id="PF00580">
    <property type="entry name" value="UvrD-helicase"/>
    <property type="match status" value="1"/>
</dbReference>
<evidence type="ECO:0000259" key="5">
    <source>
        <dbReference type="Pfam" id="PF00580"/>
    </source>
</evidence>
<dbReference type="AlphaFoldDB" id="A0A316TL35"/>